<reference evidence="2" key="1">
    <citation type="submission" date="2023-04" db="EMBL/GenBank/DDBJ databases">
        <title>Phytophthora fragariaefolia NBRC 109709.</title>
        <authorList>
            <person name="Ichikawa N."/>
            <person name="Sato H."/>
            <person name="Tonouchi N."/>
        </authorList>
    </citation>
    <scope>NUCLEOTIDE SEQUENCE</scope>
    <source>
        <strain evidence="2">NBRC 109709</strain>
    </source>
</reference>
<dbReference type="AlphaFoldDB" id="A0A9W6XXR1"/>
<keyword evidence="3" id="KW-1185">Reference proteome</keyword>
<proteinExistence type="predicted"/>
<evidence type="ECO:0000313" key="3">
    <source>
        <dbReference type="Proteomes" id="UP001165121"/>
    </source>
</evidence>
<dbReference type="EMBL" id="BSXT01002280">
    <property type="protein sequence ID" value="GMF48140.1"/>
    <property type="molecule type" value="Genomic_DNA"/>
</dbReference>
<name>A0A9W6XXR1_9STRA</name>
<protein>
    <submittedName>
        <fullName evidence="2">Unnamed protein product</fullName>
    </submittedName>
</protein>
<feature type="coiled-coil region" evidence="1">
    <location>
        <begin position="113"/>
        <end position="140"/>
    </location>
</feature>
<dbReference type="Proteomes" id="UP001165121">
    <property type="component" value="Unassembled WGS sequence"/>
</dbReference>
<comment type="caution">
    <text evidence="2">The sequence shown here is derived from an EMBL/GenBank/DDBJ whole genome shotgun (WGS) entry which is preliminary data.</text>
</comment>
<organism evidence="2 3">
    <name type="scientific">Phytophthora fragariaefolia</name>
    <dbReference type="NCBI Taxonomy" id="1490495"/>
    <lineage>
        <taxon>Eukaryota</taxon>
        <taxon>Sar</taxon>
        <taxon>Stramenopiles</taxon>
        <taxon>Oomycota</taxon>
        <taxon>Peronosporomycetes</taxon>
        <taxon>Peronosporales</taxon>
        <taxon>Peronosporaceae</taxon>
        <taxon>Phytophthora</taxon>
    </lineage>
</organism>
<sequence>MFDRKGHFRRGIVFTEKLKAELEKEQKGEFWIVDKGYEYAGEAEKSLEKAKELLGGEDKKFLHAVADLKRNHVSLLRGQLNCIRADSVFRVLLQALLNKYAAKYKEDEKKLYKEKIFDRLQAKNKKLEKQEKLKAEAEEFDDMPGLE</sequence>
<accession>A0A9W6XXR1</accession>
<evidence type="ECO:0000256" key="1">
    <source>
        <dbReference type="SAM" id="Coils"/>
    </source>
</evidence>
<evidence type="ECO:0000313" key="2">
    <source>
        <dbReference type="EMBL" id="GMF48140.1"/>
    </source>
</evidence>
<gene>
    <name evidence="2" type="ORF">Pfra01_001846500</name>
</gene>
<keyword evidence="1" id="KW-0175">Coiled coil</keyword>